<accession>A0A8S5M5R4</accession>
<protein>
    <submittedName>
        <fullName evidence="1">Uncharacterized protein</fullName>
    </submittedName>
</protein>
<evidence type="ECO:0000313" key="1">
    <source>
        <dbReference type="EMBL" id="DAD77431.1"/>
    </source>
</evidence>
<sequence length="29" mass="3332">MREVGTRRASFLSVLLYIFSKKGGMSHLF</sequence>
<proteinExistence type="predicted"/>
<reference evidence="1" key="1">
    <citation type="journal article" date="2021" name="Proc. Natl. Acad. Sci. U.S.A.">
        <title>A Catalog of Tens of Thousands of Viruses from Human Metagenomes Reveals Hidden Associations with Chronic Diseases.</title>
        <authorList>
            <person name="Tisza M.J."/>
            <person name="Buck C.B."/>
        </authorList>
    </citation>
    <scope>NUCLEOTIDE SEQUENCE</scope>
    <source>
        <strain evidence="1">Ctulf7</strain>
    </source>
</reference>
<dbReference type="EMBL" id="BK014825">
    <property type="protein sequence ID" value="DAD77431.1"/>
    <property type="molecule type" value="Genomic_DNA"/>
</dbReference>
<organism evidence="1">
    <name type="scientific">Siphoviridae sp. ctulf7</name>
    <dbReference type="NCBI Taxonomy" id="2826505"/>
    <lineage>
        <taxon>Viruses</taxon>
        <taxon>Duplodnaviria</taxon>
        <taxon>Heunggongvirae</taxon>
        <taxon>Uroviricota</taxon>
        <taxon>Caudoviricetes</taxon>
    </lineage>
</organism>
<name>A0A8S5M5R4_9CAUD</name>